<dbReference type="AlphaFoldDB" id="L2GLC6"/>
<evidence type="ECO:0000256" key="8">
    <source>
        <dbReference type="PIRSR" id="PIRSR600243-1"/>
    </source>
</evidence>
<dbReference type="VEuPathDB" id="MicrosporidiaDB:VICG_01683"/>
<dbReference type="EMBL" id="JH370146">
    <property type="protein sequence ID" value="ELA41310.1"/>
    <property type="molecule type" value="Genomic_DNA"/>
</dbReference>
<evidence type="ECO:0000256" key="9">
    <source>
        <dbReference type="RuleBase" id="RU004203"/>
    </source>
</evidence>
<organism evidence="10 11">
    <name type="scientific">Vittaforma corneae (strain ATCC 50505)</name>
    <name type="common">Microsporidian parasite</name>
    <name type="synonym">Nosema corneum</name>
    <dbReference type="NCBI Taxonomy" id="993615"/>
    <lineage>
        <taxon>Eukaryota</taxon>
        <taxon>Fungi</taxon>
        <taxon>Fungi incertae sedis</taxon>
        <taxon>Microsporidia</taxon>
        <taxon>Nosematidae</taxon>
        <taxon>Vittaforma</taxon>
    </lineage>
</organism>
<comment type="subunit">
    <text evidence="9">Component of the proteasome complex.</text>
</comment>
<dbReference type="InterPro" id="IPR000243">
    <property type="entry name" value="Pept_T1A_subB"/>
</dbReference>
<dbReference type="InParanoid" id="L2GLC6"/>
<evidence type="ECO:0000256" key="2">
    <source>
        <dbReference type="ARBA" id="ARBA00022490"/>
    </source>
</evidence>
<keyword evidence="7 9" id="KW-0539">Nucleus</keyword>
<dbReference type="InterPro" id="IPR016050">
    <property type="entry name" value="Proteasome_bsu_CS"/>
</dbReference>
<dbReference type="InterPro" id="IPR001353">
    <property type="entry name" value="Proteasome_sua/b"/>
</dbReference>
<dbReference type="InterPro" id="IPR029055">
    <property type="entry name" value="Ntn_hydrolases_N"/>
</dbReference>
<accession>L2GLC6</accession>
<dbReference type="GO" id="GO:0019774">
    <property type="term" value="C:proteasome core complex, beta-subunit complex"/>
    <property type="evidence" value="ECO:0007669"/>
    <property type="project" value="EnsemblFungi"/>
</dbReference>
<dbReference type="InterPro" id="IPR023333">
    <property type="entry name" value="Proteasome_suB-type"/>
</dbReference>
<dbReference type="PANTHER" id="PTHR32194">
    <property type="entry name" value="METALLOPROTEASE TLDD"/>
    <property type="match status" value="1"/>
</dbReference>
<keyword evidence="4" id="KW-0888">Threonine protease</keyword>
<comment type="catalytic activity">
    <reaction evidence="1">
        <text>Cleavage of peptide bonds with very broad specificity.</text>
        <dbReference type="EC" id="3.4.25.1"/>
    </reaction>
</comment>
<dbReference type="CDD" id="cd03763">
    <property type="entry name" value="proteasome_beta_type_7"/>
    <property type="match status" value="1"/>
</dbReference>
<keyword evidence="5" id="KW-0378">Hydrolase</keyword>
<reference evidence="11" key="1">
    <citation type="submission" date="2011-05" db="EMBL/GenBank/DDBJ databases">
        <title>The genome sequence of Vittaforma corneae strain ATCC 50505.</title>
        <authorList>
            <consortium name="The Broad Institute Genome Sequencing Platform"/>
            <person name="Cuomo C."/>
            <person name="Didier E."/>
            <person name="Bowers L."/>
            <person name="Young S.K."/>
            <person name="Zeng Q."/>
            <person name="Gargeya S."/>
            <person name="Fitzgerald M."/>
            <person name="Haas B."/>
            <person name="Abouelleil A."/>
            <person name="Alvarado L."/>
            <person name="Arachchi H.M."/>
            <person name="Berlin A."/>
            <person name="Chapman S.B."/>
            <person name="Gearin G."/>
            <person name="Goldberg J."/>
            <person name="Griggs A."/>
            <person name="Gujja S."/>
            <person name="Hansen M."/>
            <person name="Heiman D."/>
            <person name="Howarth C."/>
            <person name="Larimer J."/>
            <person name="Lui A."/>
            <person name="MacDonald P.J.P."/>
            <person name="McCowen C."/>
            <person name="Montmayeur A."/>
            <person name="Murphy C."/>
            <person name="Neiman D."/>
            <person name="Pearson M."/>
            <person name="Priest M."/>
            <person name="Roberts A."/>
            <person name="Saif S."/>
            <person name="Shea T."/>
            <person name="Sisk P."/>
            <person name="Stolte C."/>
            <person name="Sykes S."/>
            <person name="Wortman J."/>
            <person name="Nusbaum C."/>
            <person name="Birren B."/>
        </authorList>
    </citation>
    <scope>NUCLEOTIDE SEQUENCE [LARGE SCALE GENOMIC DNA]</scope>
    <source>
        <strain evidence="11">ATCC 50505</strain>
    </source>
</reference>
<sequence length="230" mass="25078">MIVKTGTTIVGIKYKTGVVLCADTRSTSGPLVADKNCEKIHFIAPKIMCCGAGTAADTGRVTRMASKKLQLFSYKHMKDPYVSHCERIICDYLHNYGGQIQAALVLGGVDSNGVFLYSIHPNGYSSSLEFTSLGSGSLAAIAVIESKFEKNMTKEQAIALGVDAVKAGILNDLYSGSNVDVCVIDYEGVECHRNYLIVESKKNNSEIRYPLGCVEVLREDIYKYVEEVNP</sequence>
<dbReference type="GeneID" id="19882393"/>
<feature type="active site" description="Nucleophile" evidence="8">
    <location>
        <position position="7"/>
    </location>
</feature>
<dbReference type="PANTHER" id="PTHR32194:SF4">
    <property type="entry name" value="PROTEASOME SUBUNIT BETA TYPE-7"/>
    <property type="match status" value="1"/>
</dbReference>
<comment type="function">
    <text evidence="9">Component of the proteasome, a multicatalytic proteinase complex which is characterized by its ability to cleave peptides with Arg, Phe, Tyr, Leu, and Glu adjacent to the leaving group at neutral or slightly basic pH. The proteasome has an ATP-dependent proteolytic activity.</text>
</comment>
<dbReference type="Pfam" id="PF00227">
    <property type="entry name" value="Proteasome"/>
    <property type="match status" value="1"/>
</dbReference>
<evidence type="ECO:0000256" key="7">
    <source>
        <dbReference type="ARBA" id="ARBA00023242"/>
    </source>
</evidence>
<comment type="subcellular location">
    <subcellularLocation>
        <location evidence="9">Cytoplasm</location>
    </subcellularLocation>
    <subcellularLocation>
        <location evidence="9">Nucleus</location>
    </subcellularLocation>
</comment>
<name>L2GLC6_VITCO</name>
<dbReference type="OMA" id="GTQVDLC"/>
<dbReference type="PROSITE" id="PS00854">
    <property type="entry name" value="PROTEASOME_BETA_1"/>
    <property type="match status" value="1"/>
</dbReference>
<evidence type="ECO:0000256" key="1">
    <source>
        <dbReference type="ARBA" id="ARBA00001198"/>
    </source>
</evidence>
<dbReference type="FunCoup" id="L2GLC6">
    <property type="interactions" value="138"/>
</dbReference>
<dbReference type="HOGENOM" id="CLU_035750_3_0_1"/>
<evidence type="ECO:0000256" key="3">
    <source>
        <dbReference type="ARBA" id="ARBA00022670"/>
    </source>
</evidence>
<evidence type="ECO:0000256" key="6">
    <source>
        <dbReference type="ARBA" id="ARBA00022942"/>
    </source>
</evidence>
<evidence type="ECO:0000313" key="11">
    <source>
        <dbReference type="Proteomes" id="UP000011082"/>
    </source>
</evidence>
<evidence type="ECO:0000313" key="10">
    <source>
        <dbReference type="EMBL" id="ELA41310.1"/>
    </source>
</evidence>
<dbReference type="RefSeq" id="XP_007605128.1">
    <property type="nucleotide sequence ID" value="XM_007605066.1"/>
</dbReference>
<dbReference type="OrthoDB" id="429533at2759"/>
<dbReference type="GO" id="GO:0004298">
    <property type="term" value="F:threonine-type endopeptidase activity"/>
    <property type="evidence" value="ECO:0007669"/>
    <property type="project" value="UniProtKB-KW"/>
</dbReference>
<dbReference type="Proteomes" id="UP000011082">
    <property type="component" value="Unassembled WGS sequence"/>
</dbReference>
<dbReference type="PRINTS" id="PR00141">
    <property type="entry name" value="PROTEASOME"/>
</dbReference>
<dbReference type="STRING" id="993615.L2GLC6"/>
<keyword evidence="6 9" id="KW-0647">Proteasome</keyword>
<proteinExistence type="inferred from homology"/>
<evidence type="ECO:0000256" key="4">
    <source>
        <dbReference type="ARBA" id="ARBA00022698"/>
    </source>
</evidence>
<dbReference type="PROSITE" id="PS51476">
    <property type="entry name" value="PROTEASOME_BETA_2"/>
    <property type="match status" value="1"/>
</dbReference>
<keyword evidence="2 9" id="KW-0963">Cytoplasm</keyword>
<dbReference type="Gene3D" id="3.60.20.10">
    <property type="entry name" value="Glutamine Phosphoribosylpyrophosphate, subunit 1, domain 1"/>
    <property type="match status" value="1"/>
</dbReference>
<keyword evidence="11" id="KW-1185">Reference proteome</keyword>
<keyword evidence="3" id="KW-0645">Protease</keyword>
<dbReference type="SUPFAM" id="SSF56235">
    <property type="entry name" value="N-terminal nucleophile aminohydrolases (Ntn hydrolases)"/>
    <property type="match status" value="1"/>
</dbReference>
<dbReference type="GO" id="GO:0043161">
    <property type="term" value="P:proteasome-mediated ubiquitin-dependent protein catabolic process"/>
    <property type="evidence" value="ECO:0007669"/>
    <property type="project" value="EnsemblFungi"/>
</dbReference>
<evidence type="ECO:0000256" key="5">
    <source>
        <dbReference type="ARBA" id="ARBA00022801"/>
    </source>
</evidence>
<comment type="similarity">
    <text evidence="9">Belongs to the peptidase T1B family.</text>
</comment>
<gene>
    <name evidence="10" type="ORF">VICG_01683</name>
</gene>
<dbReference type="GO" id="GO:0010499">
    <property type="term" value="P:proteasomal ubiquitin-independent protein catabolic process"/>
    <property type="evidence" value="ECO:0007669"/>
    <property type="project" value="EnsemblFungi"/>
</dbReference>
<dbReference type="GO" id="GO:0005634">
    <property type="term" value="C:nucleus"/>
    <property type="evidence" value="ECO:0007669"/>
    <property type="project" value="UniProtKB-SubCell"/>
</dbReference>
<protein>
    <recommendedName>
        <fullName evidence="9">Proteasome subunit beta</fullName>
    </recommendedName>
</protein>
<dbReference type="GO" id="GO:0034515">
    <property type="term" value="C:proteasome storage granule"/>
    <property type="evidence" value="ECO:0007669"/>
    <property type="project" value="EnsemblFungi"/>
</dbReference>